<evidence type="ECO:0000256" key="1">
    <source>
        <dbReference type="SAM" id="Phobius"/>
    </source>
</evidence>
<reference evidence="2" key="1">
    <citation type="submission" date="2024-05" db="EMBL/GenBank/DDBJ databases">
        <title>Alkalihalobacillus sp. strain MEB203 novel alkaliphilic bacterium from Lonar Lake, India.</title>
        <authorList>
            <person name="Joshi A."/>
            <person name="Thite S."/>
            <person name="Mengade P."/>
        </authorList>
    </citation>
    <scope>NUCLEOTIDE SEQUENCE</scope>
    <source>
        <strain evidence="2">MEB 203</strain>
    </source>
</reference>
<gene>
    <name evidence="2" type="ORF">N7Z68_04900</name>
</gene>
<feature type="transmembrane region" description="Helical" evidence="1">
    <location>
        <begin position="15"/>
        <end position="35"/>
    </location>
</feature>
<accession>A0ABT5VB63</accession>
<evidence type="ECO:0008006" key="4">
    <source>
        <dbReference type="Google" id="ProtNLM"/>
    </source>
</evidence>
<name>A0ABT5VB63_9BACI</name>
<proteinExistence type="predicted"/>
<keyword evidence="1" id="KW-1133">Transmembrane helix</keyword>
<dbReference type="EMBL" id="JAOTPO010000002">
    <property type="protein sequence ID" value="MDE5412714.1"/>
    <property type="molecule type" value="Genomic_DNA"/>
</dbReference>
<evidence type="ECO:0000313" key="3">
    <source>
        <dbReference type="Proteomes" id="UP001148125"/>
    </source>
</evidence>
<keyword evidence="1" id="KW-0812">Transmembrane</keyword>
<sequence>MAKDKKKKKKSESGWSYYVFEIFLEVLFYLPKMIIRLIKHWS</sequence>
<dbReference type="Proteomes" id="UP001148125">
    <property type="component" value="Unassembled WGS sequence"/>
</dbReference>
<dbReference type="RefSeq" id="WP_275117348.1">
    <property type="nucleotide sequence ID" value="NZ_JAOTPO010000002.1"/>
</dbReference>
<evidence type="ECO:0000313" key="2">
    <source>
        <dbReference type="EMBL" id="MDE5412714.1"/>
    </source>
</evidence>
<keyword evidence="1" id="KW-0472">Membrane</keyword>
<organism evidence="2 3">
    <name type="scientific">Alkalihalobacterium chitinilyticum</name>
    <dbReference type="NCBI Taxonomy" id="2980103"/>
    <lineage>
        <taxon>Bacteria</taxon>
        <taxon>Bacillati</taxon>
        <taxon>Bacillota</taxon>
        <taxon>Bacilli</taxon>
        <taxon>Bacillales</taxon>
        <taxon>Bacillaceae</taxon>
        <taxon>Alkalihalobacterium</taxon>
    </lineage>
</organism>
<protein>
    <recommendedName>
        <fullName evidence="4">YqzE family protein</fullName>
    </recommendedName>
</protein>
<keyword evidence="3" id="KW-1185">Reference proteome</keyword>
<comment type="caution">
    <text evidence="2">The sequence shown here is derived from an EMBL/GenBank/DDBJ whole genome shotgun (WGS) entry which is preliminary data.</text>
</comment>